<evidence type="ECO:0000313" key="2">
    <source>
        <dbReference type="Proteomes" id="UP000287198"/>
    </source>
</evidence>
<reference evidence="2" key="1">
    <citation type="journal article" date="2018" name="Front. Microbiol.">
        <title>Genome-Based Analysis Reveals the Taxonomy and Diversity of the Family Idiomarinaceae.</title>
        <authorList>
            <person name="Liu Y."/>
            <person name="Lai Q."/>
            <person name="Shao Z."/>
        </authorList>
    </citation>
    <scope>NUCLEOTIDE SEQUENCE [LARGE SCALE GENOMIC DNA]</scope>
    <source>
        <strain evidence="2">BH195</strain>
    </source>
</reference>
<dbReference type="AlphaFoldDB" id="A0A432XTB2"/>
<evidence type="ECO:0000313" key="1">
    <source>
        <dbReference type="EMBL" id="RUO51949.1"/>
    </source>
</evidence>
<sequence>MIGRLLLLFTLLTVLLVIGYAVSNITTFTIRDVQPWEDNYEQSTVYILRPGETLNFDVPNEATQVRILHTPVGVPAVDEEAELRFQARPDTELSQTYTVTMHGDDEPIGANELPPRFFDSPQDDRAGLTQLHVVSFTDRQQLTEFALTLTAASRPLAIRVAVLERYDQKSVTRTWQRLNDEQRAAYFEDHIYPVDLIPERERTAALMQRWQPIGPSSASNGDIISRALFVNENAEIYSEEPSVVDELAVIGPQRWLTIDTRIQRTISGFSCASLAANQAVNLQLSRVNESEALVVTPLQLNSATERLAMPAEPNLYRFAADQRCELNFFDARGDVVVPEYHYLRSAVAQADTELTFTLVSESQRLQPLRLDARWLTTDTTNFGNDAQLQWSVVNEAGEQLLSGQLRPELGVNPYQVAVDSSLAAKVHHKSSQYIVAPATAAALKVRLMTSEPADAADVLVNVYTRPADMPYRVDPSDENEPEQQQIPKWFLTRPLSTSESTVPVTRLLSWQVPLAEAATRDDALEGEHWYSLSNLEDAPYFELFMAADKSELRTDVTERPANLLYYPINTVDADYTLTAPDHAQEVRPQLVYQKANAAPLAIEIAINGELLQRDWLNAQTGKLFLPALPQGNYQLSISPSNSVRWFSNYQPMSGQHPFRVRNAYKLKNQLSFELQKRTAEEWVTFNYFPAIAEPHQVTLTLVKQEQVGVFTDYTVSKRTFQIDEATAAPQVLLLNQNQPALWQPTRLPFLLGRDLNDNSYRIIVSSSVPNSGYIQAGYLAEAPTYQVEIYTEDGNALF</sequence>
<comment type="caution">
    <text evidence="1">The sequence shown here is derived from an EMBL/GenBank/DDBJ whole genome shotgun (WGS) entry which is preliminary data.</text>
</comment>
<dbReference type="Proteomes" id="UP000287198">
    <property type="component" value="Unassembled WGS sequence"/>
</dbReference>
<keyword evidence="2" id="KW-1185">Reference proteome</keyword>
<name>A0A432XTB2_9GAMM</name>
<accession>A0A432XTB2</accession>
<gene>
    <name evidence="1" type="ORF">CWI69_09925</name>
</gene>
<dbReference type="EMBL" id="PIPW01000003">
    <property type="protein sequence ID" value="RUO51949.1"/>
    <property type="molecule type" value="Genomic_DNA"/>
</dbReference>
<protein>
    <submittedName>
        <fullName evidence="1">Uncharacterized protein</fullName>
    </submittedName>
</protein>
<proteinExistence type="predicted"/>
<organism evidence="1 2">
    <name type="scientific">Pseudidiomarina halophila</name>
    <dbReference type="NCBI Taxonomy" id="1449799"/>
    <lineage>
        <taxon>Bacteria</taxon>
        <taxon>Pseudomonadati</taxon>
        <taxon>Pseudomonadota</taxon>
        <taxon>Gammaproteobacteria</taxon>
        <taxon>Alteromonadales</taxon>
        <taxon>Idiomarinaceae</taxon>
        <taxon>Pseudidiomarina</taxon>
    </lineage>
</organism>